<accession>A0A142V7T4</accession>
<keyword evidence="13" id="KW-0963">Cytoplasm</keyword>
<dbReference type="GO" id="GO:0000049">
    <property type="term" value="F:tRNA binding"/>
    <property type="evidence" value="ECO:0007669"/>
    <property type="project" value="UniProtKB-KW"/>
</dbReference>
<evidence type="ECO:0000256" key="13">
    <source>
        <dbReference type="HAMAP-Rule" id="MF_00036"/>
    </source>
</evidence>
<dbReference type="InterPro" id="IPR018164">
    <property type="entry name" value="Ala-tRNA-synth_IIc_N"/>
</dbReference>
<dbReference type="GO" id="GO:0006419">
    <property type="term" value="P:alanyl-tRNA aminoacylation"/>
    <property type="evidence" value="ECO:0007669"/>
    <property type="project" value="UniProtKB-UniRule"/>
</dbReference>
<evidence type="ECO:0000256" key="5">
    <source>
        <dbReference type="ARBA" id="ARBA00022741"/>
    </source>
</evidence>
<dbReference type="Gene3D" id="3.30.980.10">
    <property type="entry name" value="Threonyl-trna Synthetase, Chain A, domain 2"/>
    <property type="match status" value="1"/>
</dbReference>
<dbReference type="GO" id="GO:0005524">
    <property type="term" value="F:ATP binding"/>
    <property type="evidence" value="ECO:0007669"/>
    <property type="project" value="UniProtKB-UniRule"/>
</dbReference>
<dbReference type="HAMAP" id="MF_00036_B">
    <property type="entry name" value="Ala_tRNA_synth_B"/>
    <property type="match status" value="1"/>
</dbReference>
<protein>
    <recommendedName>
        <fullName evidence="13">Alanine--tRNA ligase</fullName>
        <ecNumber evidence="13">6.1.1.7</ecNumber>
    </recommendedName>
    <alternativeName>
        <fullName evidence="13">Alanyl-tRNA synthetase</fullName>
        <shortName evidence="13">AlaRS</shortName>
    </alternativeName>
</protein>
<dbReference type="InterPro" id="IPR012947">
    <property type="entry name" value="tRNA_SAD"/>
</dbReference>
<dbReference type="PANTHER" id="PTHR11777">
    <property type="entry name" value="ALANYL-TRNA SYNTHETASE"/>
    <property type="match status" value="1"/>
</dbReference>
<dbReference type="PATRIC" id="fig|61435.8.peg.51"/>
<gene>
    <name evidence="13" type="primary">alaS</name>
    <name evidence="16" type="ORF">Dm11a5_0051</name>
</gene>
<evidence type="ECO:0000313" key="17">
    <source>
        <dbReference type="Proteomes" id="UP000076394"/>
    </source>
</evidence>
<dbReference type="Proteomes" id="UP000076394">
    <property type="component" value="Chromosome"/>
</dbReference>
<dbReference type="InterPro" id="IPR009000">
    <property type="entry name" value="Transl_B-barrel_sf"/>
</dbReference>
<dbReference type="Pfam" id="PF02272">
    <property type="entry name" value="DHHA1"/>
    <property type="match status" value="1"/>
</dbReference>
<comment type="cofactor">
    <cofactor evidence="13">
        <name>Zn(2+)</name>
        <dbReference type="ChEBI" id="CHEBI:29105"/>
    </cofactor>
    <text evidence="13">Binds 1 zinc ion per subunit.</text>
</comment>
<evidence type="ECO:0000256" key="11">
    <source>
        <dbReference type="ARBA" id="ARBA00024779"/>
    </source>
</evidence>
<keyword evidence="6 13" id="KW-0862">Zinc</keyword>
<feature type="binding site" evidence="13">
    <location>
        <position position="566"/>
    </location>
    <ligand>
        <name>Zn(2+)</name>
        <dbReference type="ChEBI" id="CHEBI:29105"/>
    </ligand>
</feature>
<evidence type="ECO:0000256" key="3">
    <source>
        <dbReference type="ARBA" id="ARBA00022598"/>
    </source>
</evidence>
<feature type="domain" description="Alanyl-transfer RNA synthetases family profile" evidence="15">
    <location>
        <begin position="7"/>
        <end position="713"/>
    </location>
</feature>
<dbReference type="Pfam" id="PF07973">
    <property type="entry name" value="tRNA_SAD"/>
    <property type="match status" value="1"/>
</dbReference>
<dbReference type="NCBIfam" id="TIGR00344">
    <property type="entry name" value="alaS"/>
    <property type="match status" value="1"/>
</dbReference>
<evidence type="ECO:0000313" key="16">
    <source>
        <dbReference type="EMBL" id="AMU85883.1"/>
    </source>
</evidence>
<sequence length="876" mass="96966">MAGAALFSSDELRENYLKFFEEKGHKRIASSSLIPHNDPTLLLTTAGMVQFKPYYLGVAKPENPRMASCQKCFRTTDIESVGDASHLTLFEMLGNFSIGNYFKKEAIAWAWEYVTQRLNIPAERLWITVYLDDDEAIALWKEQGVPENRIVRLDAADNFWGPAGDSGPCGPCSEIHYDFGQETGCGKADCNPSCKCGRFCEIWNLVFVQFNQDKSGKRQNLPAPSIDTGMGLERLTILMQSKKNVYETDIFAPIVEKACLLSGRKYGCDAATDRALRIVSEHSRGITFLIADGVIPDKAGRGYVLRRLLRRAVLFGRRLGLERPFLVDMAGAVINRMSGIYPELKKRQTYVLEMIASEEARFSETLATGLELLEEIVRQTKGGRISGQDAFKLYDTYGFPVEMTTEIAAEKGLSVDLDGFESEMEIQRTKARSSRKFSFDAAATAEAVKNMRHAEKTCFVGYELAIQKSTIKDILTEGGTVDSIEEGDEASIVLDESPFYAEMGGQVGDTGEIITDAGRFEVKNTLHLPNGVFLHQGRVINGCLKISEAATAHINEERRRDIARNHTATHILQTALREVLGEQVQQRGSVVTPDRLRFDFSHLKPMSKDEMRRVEEFVNDKIRRNLPVYAEEMPYRHALEEGVTALFGEKYGDRVRVLRVGRPAVSAELCGGTHVTASGEIALFKIMSESSVGAGLRRIEAVTGREAEAFINLQQDSLSELSGMLESTAEESPRKLAELKEEIDTLKKAVQNLERQMSRGEAEELLSKAEDYKGVKLLVSRMTSVNADTLRETADFLRDKLGSGVIVLGTVTEDKPFFLCMVTPDLIAKGYHAGNIVKKLSQIAGGGGGGKPNMAQGGGRDKSKLDEALQAVKGMI</sequence>
<evidence type="ECO:0000256" key="7">
    <source>
        <dbReference type="ARBA" id="ARBA00022840"/>
    </source>
</evidence>
<dbReference type="InterPro" id="IPR003156">
    <property type="entry name" value="DHHA1_dom"/>
</dbReference>
<dbReference type="Gene3D" id="2.40.30.130">
    <property type="match status" value="1"/>
</dbReference>
<dbReference type="EMBL" id="CP011127">
    <property type="protein sequence ID" value="AMU85883.1"/>
    <property type="molecule type" value="Genomic_DNA"/>
</dbReference>
<evidence type="ECO:0000259" key="15">
    <source>
        <dbReference type="PROSITE" id="PS50860"/>
    </source>
</evidence>
<dbReference type="CDD" id="cd00673">
    <property type="entry name" value="AlaRS_core"/>
    <property type="match status" value="1"/>
</dbReference>
<keyword evidence="4 13" id="KW-0479">Metal-binding</keyword>
<evidence type="ECO:0000256" key="14">
    <source>
        <dbReference type="SAM" id="Coils"/>
    </source>
</evidence>
<reference evidence="16 17" key="1">
    <citation type="submission" date="2015-03" db="EMBL/GenBank/DDBJ databases">
        <title>Genomic characterization of Dehalococcoides mccartyi strain 11a5, an unusal plasmid-containing chloroethene dechlorinator.</title>
        <authorList>
            <person name="Zhao S."/>
            <person name="Ding C."/>
            <person name="He J."/>
        </authorList>
    </citation>
    <scope>NUCLEOTIDE SEQUENCE [LARGE SCALE GENOMIC DNA]</scope>
    <source>
        <strain evidence="16 17">11a5</strain>
    </source>
</reference>
<dbReference type="InterPro" id="IPR023033">
    <property type="entry name" value="Ala_tRNA_ligase_euk/bac"/>
</dbReference>
<keyword evidence="9 13" id="KW-0648">Protein biosynthesis</keyword>
<dbReference type="GO" id="GO:0004813">
    <property type="term" value="F:alanine-tRNA ligase activity"/>
    <property type="evidence" value="ECO:0007669"/>
    <property type="project" value="UniProtKB-UniRule"/>
</dbReference>
<comment type="function">
    <text evidence="11 13">Catalyzes the attachment of alanine to tRNA(Ala) in a two-step reaction: alanine is first activated by ATP to form Ala-AMP and then transferred to the acceptor end of tRNA(Ala). Also edits incorrectly charged Ser-tRNA(Ala) and Gly-tRNA(Ala) via its editing domain.</text>
</comment>
<feature type="binding site" evidence="13">
    <location>
        <position position="670"/>
    </location>
    <ligand>
        <name>Zn(2+)</name>
        <dbReference type="ChEBI" id="CHEBI:29105"/>
    </ligand>
</feature>
<keyword evidence="3 13" id="KW-0436">Ligase</keyword>
<keyword evidence="14" id="KW-0175">Coiled coil</keyword>
<dbReference type="PANTHER" id="PTHR11777:SF9">
    <property type="entry name" value="ALANINE--TRNA LIGASE, CYTOPLASMIC"/>
    <property type="match status" value="1"/>
</dbReference>
<dbReference type="GO" id="GO:0005829">
    <property type="term" value="C:cytosol"/>
    <property type="evidence" value="ECO:0007669"/>
    <property type="project" value="TreeGrafter"/>
</dbReference>
<dbReference type="AlphaFoldDB" id="A0A142V7T4"/>
<dbReference type="Pfam" id="PF01411">
    <property type="entry name" value="tRNA-synt_2c"/>
    <property type="match status" value="1"/>
</dbReference>
<name>A0A142V7T4_9CHLR</name>
<dbReference type="Gene3D" id="3.30.54.20">
    <property type="match status" value="1"/>
</dbReference>
<dbReference type="SUPFAM" id="SSF50447">
    <property type="entry name" value="Translation proteins"/>
    <property type="match status" value="1"/>
</dbReference>
<evidence type="ECO:0000256" key="9">
    <source>
        <dbReference type="ARBA" id="ARBA00022917"/>
    </source>
</evidence>
<evidence type="ECO:0000256" key="1">
    <source>
        <dbReference type="ARBA" id="ARBA00008226"/>
    </source>
</evidence>
<dbReference type="FunFam" id="3.30.980.10:FF:000004">
    <property type="entry name" value="Alanine--tRNA ligase, cytoplasmic"/>
    <property type="match status" value="1"/>
</dbReference>
<keyword evidence="8 13" id="KW-0694">RNA-binding</keyword>
<evidence type="ECO:0000256" key="6">
    <source>
        <dbReference type="ARBA" id="ARBA00022833"/>
    </source>
</evidence>
<feature type="coiled-coil region" evidence="14">
    <location>
        <begin position="729"/>
        <end position="763"/>
    </location>
</feature>
<evidence type="ECO:0000256" key="4">
    <source>
        <dbReference type="ARBA" id="ARBA00022723"/>
    </source>
</evidence>
<evidence type="ECO:0000256" key="10">
    <source>
        <dbReference type="ARBA" id="ARBA00023146"/>
    </source>
</evidence>
<evidence type="ECO:0000256" key="12">
    <source>
        <dbReference type="ARBA" id="ARBA00048300"/>
    </source>
</evidence>
<proteinExistence type="inferred from homology"/>
<dbReference type="InterPro" id="IPR018162">
    <property type="entry name" value="Ala-tRNA-ligase_IIc_anticod-bd"/>
</dbReference>
<dbReference type="PROSITE" id="PS50860">
    <property type="entry name" value="AA_TRNA_LIGASE_II_ALA"/>
    <property type="match status" value="1"/>
</dbReference>
<comment type="subcellular location">
    <subcellularLocation>
        <location evidence="13">Cytoplasm</location>
    </subcellularLocation>
</comment>
<feature type="binding site" evidence="13">
    <location>
        <position position="570"/>
    </location>
    <ligand>
        <name>Zn(2+)</name>
        <dbReference type="ChEBI" id="CHEBI:29105"/>
    </ligand>
</feature>
<evidence type="ECO:0000256" key="8">
    <source>
        <dbReference type="ARBA" id="ARBA00022884"/>
    </source>
</evidence>
<organism evidence="16 17">
    <name type="scientific">Dehalococcoides mccartyi</name>
    <dbReference type="NCBI Taxonomy" id="61435"/>
    <lineage>
        <taxon>Bacteria</taxon>
        <taxon>Bacillati</taxon>
        <taxon>Chloroflexota</taxon>
        <taxon>Dehalococcoidia</taxon>
        <taxon>Dehalococcoidales</taxon>
        <taxon>Dehalococcoidaceae</taxon>
        <taxon>Dehalococcoides</taxon>
    </lineage>
</organism>
<dbReference type="InterPro" id="IPR045864">
    <property type="entry name" value="aa-tRNA-synth_II/BPL/LPL"/>
</dbReference>
<comment type="catalytic activity">
    <reaction evidence="12 13">
        <text>tRNA(Ala) + L-alanine + ATP = L-alanyl-tRNA(Ala) + AMP + diphosphate</text>
        <dbReference type="Rhea" id="RHEA:12540"/>
        <dbReference type="Rhea" id="RHEA-COMP:9657"/>
        <dbReference type="Rhea" id="RHEA-COMP:9923"/>
        <dbReference type="ChEBI" id="CHEBI:30616"/>
        <dbReference type="ChEBI" id="CHEBI:33019"/>
        <dbReference type="ChEBI" id="CHEBI:57972"/>
        <dbReference type="ChEBI" id="CHEBI:78442"/>
        <dbReference type="ChEBI" id="CHEBI:78497"/>
        <dbReference type="ChEBI" id="CHEBI:456215"/>
        <dbReference type="EC" id="6.1.1.7"/>
    </reaction>
</comment>
<dbReference type="Gene3D" id="3.30.930.10">
    <property type="entry name" value="Bira Bifunctional Protein, Domain 2"/>
    <property type="match status" value="1"/>
</dbReference>
<dbReference type="FunFam" id="3.30.930.10:FF:000004">
    <property type="entry name" value="Alanine--tRNA ligase"/>
    <property type="match status" value="1"/>
</dbReference>
<dbReference type="InterPro" id="IPR018165">
    <property type="entry name" value="Ala-tRNA-synth_IIc_core"/>
</dbReference>
<dbReference type="InterPro" id="IPR002318">
    <property type="entry name" value="Ala-tRNA-lgiase_IIc"/>
</dbReference>
<evidence type="ECO:0000256" key="2">
    <source>
        <dbReference type="ARBA" id="ARBA00022555"/>
    </source>
</evidence>
<feature type="binding site" evidence="13">
    <location>
        <position position="674"/>
    </location>
    <ligand>
        <name>Zn(2+)</name>
        <dbReference type="ChEBI" id="CHEBI:29105"/>
    </ligand>
</feature>
<dbReference type="FunFam" id="3.10.310.40:FF:000001">
    <property type="entry name" value="Alanine--tRNA ligase"/>
    <property type="match status" value="1"/>
</dbReference>
<comment type="similarity">
    <text evidence="1 13">Belongs to the class-II aminoacyl-tRNA synthetase family.</text>
</comment>
<dbReference type="FunFam" id="2.40.30.130:FF:000001">
    <property type="entry name" value="Alanine--tRNA ligase"/>
    <property type="match status" value="1"/>
</dbReference>
<dbReference type="Gene3D" id="3.10.310.40">
    <property type="match status" value="1"/>
</dbReference>
<dbReference type="SUPFAM" id="SSF101353">
    <property type="entry name" value="Putative anticodon-binding domain of alanyl-tRNA synthetase (AlaRS)"/>
    <property type="match status" value="1"/>
</dbReference>
<dbReference type="PRINTS" id="PR00980">
    <property type="entry name" value="TRNASYNTHALA"/>
</dbReference>
<dbReference type="InterPro" id="IPR018163">
    <property type="entry name" value="Thr/Ala-tRNA-synth_IIc_edit"/>
</dbReference>
<dbReference type="SMART" id="SM00863">
    <property type="entry name" value="tRNA_SAD"/>
    <property type="match status" value="1"/>
</dbReference>
<dbReference type="SUPFAM" id="SSF55681">
    <property type="entry name" value="Class II aaRS and biotin synthetases"/>
    <property type="match status" value="1"/>
</dbReference>
<keyword evidence="5 13" id="KW-0547">Nucleotide-binding</keyword>
<dbReference type="EC" id="6.1.1.7" evidence="13"/>
<keyword evidence="10 13" id="KW-0030">Aminoacyl-tRNA synthetase</keyword>
<dbReference type="GO" id="GO:0008270">
    <property type="term" value="F:zinc ion binding"/>
    <property type="evidence" value="ECO:0007669"/>
    <property type="project" value="UniProtKB-UniRule"/>
</dbReference>
<dbReference type="SUPFAM" id="SSF55186">
    <property type="entry name" value="ThrRS/AlaRS common domain"/>
    <property type="match status" value="1"/>
</dbReference>
<dbReference type="InterPro" id="IPR050058">
    <property type="entry name" value="Ala-tRNA_ligase"/>
</dbReference>
<keyword evidence="7 13" id="KW-0067">ATP-binding</keyword>
<comment type="domain">
    <text evidence="13">Consists of three domains; the N-terminal catalytic domain, the editing domain and the C-terminal C-Ala domain. The editing domain removes incorrectly charged amino acids, while the C-Ala domain, along with tRNA(Ala), serves as a bridge to cooperatively bring together the editing and aminoacylation centers thus stimulating deacylation of misacylated tRNAs.</text>
</comment>
<dbReference type="GO" id="GO:0002161">
    <property type="term" value="F:aminoacyl-tRNA deacylase activity"/>
    <property type="evidence" value="ECO:0007669"/>
    <property type="project" value="TreeGrafter"/>
</dbReference>
<keyword evidence="2 13" id="KW-0820">tRNA-binding</keyword>